<sequence>MSSRPYLSLVTLLYLLTRTRIGQGCTSFPPLSVKIAYSKMMDMGWMLPSISSSALTGLALRENILRKN</sequence>
<feature type="signal peptide" evidence="1">
    <location>
        <begin position="1"/>
        <end position="24"/>
    </location>
</feature>
<reference evidence="3" key="1">
    <citation type="journal article" date="2014" name="Science">
        <title>The coffee genome provides insight into the convergent evolution of caffeine biosynthesis.</title>
        <authorList>
            <person name="Denoeud F."/>
            <person name="Carretero-Paulet L."/>
            <person name="Dereeper A."/>
            <person name="Droc G."/>
            <person name="Guyot R."/>
            <person name="Pietrella M."/>
            <person name="Zheng C."/>
            <person name="Alberti A."/>
            <person name="Anthony F."/>
            <person name="Aprea G."/>
            <person name="Aury J.M."/>
            <person name="Bento P."/>
            <person name="Bernard M."/>
            <person name="Bocs S."/>
            <person name="Campa C."/>
            <person name="Cenci A."/>
            <person name="Combes M.C."/>
            <person name="Crouzillat D."/>
            <person name="Da Silva C."/>
            <person name="Daddiego L."/>
            <person name="De Bellis F."/>
            <person name="Dussert S."/>
            <person name="Garsmeur O."/>
            <person name="Gayraud T."/>
            <person name="Guignon V."/>
            <person name="Jahn K."/>
            <person name="Jamilloux V."/>
            <person name="Joet T."/>
            <person name="Labadie K."/>
            <person name="Lan T."/>
            <person name="Leclercq J."/>
            <person name="Lepelley M."/>
            <person name="Leroy T."/>
            <person name="Li L.T."/>
            <person name="Librado P."/>
            <person name="Lopez L."/>
            <person name="Munoz A."/>
            <person name="Noel B."/>
            <person name="Pallavicini A."/>
            <person name="Perrotta G."/>
            <person name="Poncet V."/>
            <person name="Pot D."/>
            <person name="Priyono X."/>
            <person name="Rigoreau M."/>
            <person name="Rouard M."/>
            <person name="Rozas J."/>
            <person name="Tranchant-Dubreuil C."/>
            <person name="VanBuren R."/>
            <person name="Zhang Q."/>
            <person name="Andrade A.C."/>
            <person name="Argout X."/>
            <person name="Bertrand B."/>
            <person name="de Kochko A."/>
            <person name="Graziosi G."/>
            <person name="Henry R.J."/>
            <person name="Jayarama X."/>
            <person name="Ming R."/>
            <person name="Nagai C."/>
            <person name="Rounsley S."/>
            <person name="Sankoff D."/>
            <person name="Giuliano G."/>
            <person name="Albert V.A."/>
            <person name="Wincker P."/>
            <person name="Lashermes P."/>
        </authorList>
    </citation>
    <scope>NUCLEOTIDE SEQUENCE [LARGE SCALE GENOMIC DNA]</scope>
    <source>
        <strain evidence="3">cv. DH200-94</strain>
    </source>
</reference>
<evidence type="ECO:0000313" key="2">
    <source>
        <dbReference type="EMBL" id="CDP12264.1"/>
    </source>
</evidence>
<protein>
    <recommendedName>
        <fullName evidence="4">Secreted protein</fullName>
    </recommendedName>
</protein>
<dbReference type="Gramene" id="CDP12264">
    <property type="protein sequence ID" value="CDP12264"/>
    <property type="gene ID" value="GSCOC_T00035703001"/>
</dbReference>
<organism evidence="2 3">
    <name type="scientific">Coffea canephora</name>
    <name type="common">Robusta coffee</name>
    <dbReference type="NCBI Taxonomy" id="49390"/>
    <lineage>
        <taxon>Eukaryota</taxon>
        <taxon>Viridiplantae</taxon>
        <taxon>Streptophyta</taxon>
        <taxon>Embryophyta</taxon>
        <taxon>Tracheophyta</taxon>
        <taxon>Spermatophyta</taxon>
        <taxon>Magnoliopsida</taxon>
        <taxon>eudicotyledons</taxon>
        <taxon>Gunneridae</taxon>
        <taxon>Pentapetalae</taxon>
        <taxon>asterids</taxon>
        <taxon>lamiids</taxon>
        <taxon>Gentianales</taxon>
        <taxon>Rubiaceae</taxon>
        <taxon>Ixoroideae</taxon>
        <taxon>Gardenieae complex</taxon>
        <taxon>Bertiereae - Coffeeae clade</taxon>
        <taxon>Coffeeae</taxon>
        <taxon>Coffea</taxon>
    </lineage>
</organism>
<dbReference type="AlphaFoldDB" id="A0A068UVJ4"/>
<keyword evidence="1" id="KW-0732">Signal</keyword>
<accession>A0A068UVJ4</accession>
<evidence type="ECO:0008006" key="4">
    <source>
        <dbReference type="Google" id="ProtNLM"/>
    </source>
</evidence>
<gene>
    <name evidence="2" type="ORF">GSCOC_T00035703001</name>
</gene>
<evidence type="ECO:0000256" key="1">
    <source>
        <dbReference type="SAM" id="SignalP"/>
    </source>
</evidence>
<dbReference type="EMBL" id="HG739146">
    <property type="protein sequence ID" value="CDP12264.1"/>
    <property type="molecule type" value="Genomic_DNA"/>
</dbReference>
<name>A0A068UVJ4_COFCA</name>
<dbReference type="InParanoid" id="A0A068UVJ4"/>
<feature type="chain" id="PRO_5001658006" description="Secreted protein" evidence="1">
    <location>
        <begin position="25"/>
        <end position="68"/>
    </location>
</feature>
<proteinExistence type="predicted"/>
<keyword evidence="3" id="KW-1185">Reference proteome</keyword>
<evidence type="ECO:0000313" key="3">
    <source>
        <dbReference type="Proteomes" id="UP000295252"/>
    </source>
</evidence>
<dbReference type="Proteomes" id="UP000295252">
    <property type="component" value="Chromosome X"/>
</dbReference>